<dbReference type="InterPro" id="IPR013103">
    <property type="entry name" value="RVT_2"/>
</dbReference>
<organism evidence="3 4">
    <name type="scientific">Heracleum sosnowskyi</name>
    <dbReference type="NCBI Taxonomy" id="360622"/>
    <lineage>
        <taxon>Eukaryota</taxon>
        <taxon>Viridiplantae</taxon>
        <taxon>Streptophyta</taxon>
        <taxon>Embryophyta</taxon>
        <taxon>Tracheophyta</taxon>
        <taxon>Spermatophyta</taxon>
        <taxon>Magnoliopsida</taxon>
        <taxon>eudicotyledons</taxon>
        <taxon>Gunneridae</taxon>
        <taxon>Pentapetalae</taxon>
        <taxon>asterids</taxon>
        <taxon>campanulids</taxon>
        <taxon>Apiales</taxon>
        <taxon>Apiaceae</taxon>
        <taxon>Apioideae</taxon>
        <taxon>apioid superclade</taxon>
        <taxon>Tordylieae</taxon>
        <taxon>Tordyliinae</taxon>
        <taxon>Heracleum</taxon>
    </lineage>
</organism>
<comment type="caution">
    <text evidence="3">The sequence shown here is derived from an EMBL/GenBank/DDBJ whole genome shotgun (WGS) entry which is preliminary data.</text>
</comment>
<feature type="compositionally biased region" description="Basic and acidic residues" evidence="1">
    <location>
        <begin position="623"/>
        <end position="636"/>
    </location>
</feature>
<dbReference type="PANTHER" id="PTHR11439:SF509">
    <property type="entry name" value="RNA-DIRECTED DNA POLYMERASE"/>
    <property type="match status" value="1"/>
</dbReference>
<feature type="region of interest" description="Disordered" evidence="1">
    <location>
        <begin position="514"/>
        <end position="652"/>
    </location>
</feature>
<dbReference type="PANTHER" id="PTHR11439">
    <property type="entry name" value="GAG-POL-RELATED RETROTRANSPOSON"/>
    <property type="match status" value="1"/>
</dbReference>
<evidence type="ECO:0000313" key="4">
    <source>
        <dbReference type="Proteomes" id="UP001237642"/>
    </source>
</evidence>
<reference evidence="3" key="2">
    <citation type="submission" date="2023-05" db="EMBL/GenBank/DDBJ databases">
        <authorList>
            <person name="Schelkunov M.I."/>
        </authorList>
    </citation>
    <scope>NUCLEOTIDE SEQUENCE</scope>
    <source>
        <strain evidence="3">Hsosn_3</strain>
        <tissue evidence="3">Leaf</tissue>
    </source>
</reference>
<dbReference type="SUPFAM" id="SSF56672">
    <property type="entry name" value="DNA/RNA polymerases"/>
    <property type="match status" value="1"/>
</dbReference>
<evidence type="ECO:0000313" key="3">
    <source>
        <dbReference type="EMBL" id="KAK1388363.1"/>
    </source>
</evidence>
<dbReference type="Proteomes" id="UP001237642">
    <property type="component" value="Unassembled WGS sequence"/>
</dbReference>
<reference evidence="3" key="1">
    <citation type="submission" date="2023-02" db="EMBL/GenBank/DDBJ databases">
        <title>Genome of toxic invasive species Heracleum sosnowskyi carries increased number of genes despite the absence of recent whole-genome duplications.</title>
        <authorList>
            <person name="Schelkunov M."/>
            <person name="Shtratnikova V."/>
            <person name="Makarenko M."/>
            <person name="Klepikova A."/>
            <person name="Omelchenko D."/>
            <person name="Novikova G."/>
            <person name="Obukhova E."/>
            <person name="Bogdanov V."/>
            <person name="Penin A."/>
            <person name="Logacheva M."/>
        </authorList>
    </citation>
    <scope>NUCLEOTIDE SEQUENCE</scope>
    <source>
        <strain evidence="3">Hsosn_3</strain>
        <tissue evidence="3">Leaf</tissue>
    </source>
</reference>
<evidence type="ECO:0000256" key="1">
    <source>
        <dbReference type="SAM" id="MobiDB-lite"/>
    </source>
</evidence>
<proteinExistence type="predicted"/>
<feature type="compositionally biased region" description="Basic residues" evidence="1">
    <location>
        <begin position="524"/>
        <end position="533"/>
    </location>
</feature>
<gene>
    <name evidence="3" type="ORF">POM88_016541</name>
</gene>
<feature type="compositionally biased region" description="Polar residues" evidence="1">
    <location>
        <begin position="579"/>
        <end position="592"/>
    </location>
</feature>
<feature type="domain" description="Reverse transcriptase Ty1/copia-type" evidence="2">
    <location>
        <begin position="6"/>
        <end position="218"/>
    </location>
</feature>
<dbReference type="AlphaFoldDB" id="A0AAD8IP57"/>
<feature type="compositionally biased region" description="Polar residues" evidence="1">
    <location>
        <begin position="600"/>
        <end position="622"/>
    </location>
</feature>
<accession>A0AAD8IP57</accession>
<sequence>MDENGIVTRNKARLVAKSYSQEERIDYDETFAPVARLEAIRIFIAYAAHANFKVYQMDVKSAFLNGELEEEVYISQPPGFEDPNYPEFFYFLLKALYGLKQAPIAWYDTLSRFLLENHFTRGTVDKTHFFRNVNGSSILVQIYVDDIIVGSTDEKLCKRVAKLMQSKYEMSMMGELAFFLGLQVKQVKEGIFLSQTKYMYDLLKKFDLMDCSPAKTPIPTVTKLELNTKEKYVDISSYKGMVGSLLYLTASRPDIMFATCLCARFQADPRESHLIAIKRIFRYLKGTPNLGIWYPKESGFDLIGYSNADYAATPTNKTLSLTGFTYEKNNFTALVDFKNHPKAYHKMMKFIKGCKLSHAMLAAPTIFCEVVEEVFSCKISNWDAVTTSILDMIYMLLNDRYYDLGSMILIELDAKLGHKESMSQNIYFARFIMLLANHVDKDIKIEFPANKMDCWVQNKRVLEDLNRMNLNKIVELRYLPIIEALQVTNTTTPTVTSQSLTYLISSATLEAGNVPQHPTQVAKTKVHKSKSKRPTSGFSQKAPVVKTTSQPEGSAQVEVRGEGRGENQQNPKNKVGEVSESQPTHPVSSQKDTVVENESHTSLVASSQKDVTIEKSSQPGTQNKRDRDTSSPKDMSKTYVMRKKAKTTGDAQSTHILQAKITDFVLAPSQSQVDVVGP</sequence>
<name>A0AAD8IP57_9APIA</name>
<keyword evidence="4" id="KW-1185">Reference proteome</keyword>
<dbReference type="EMBL" id="JAUIZM010000004">
    <property type="protein sequence ID" value="KAK1388363.1"/>
    <property type="molecule type" value="Genomic_DNA"/>
</dbReference>
<evidence type="ECO:0000259" key="2">
    <source>
        <dbReference type="Pfam" id="PF07727"/>
    </source>
</evidence>
<protein>
    <recommendedName>
        <fullName evidence="2">Reverse transcriptase Ty1/copia-type domain-containing protein</fullName>
    </recommendedName>
</protein>
<dbReference type="InterPro" id="IPR043502">
    <property type="entry name" value="DNA/RNA_pol_sf"/>
</dbReference>
<dbReference type="Pfam" id="PF07727">
    <property type="entry name" value="RVT_2"/>
    <property type="match status" value="1"/>
</dbReference>